<dbReference type="PANTHER" id="PTHR46401">
    <property type="entry name" value="GLYCOSYLTRANSFERASE WBBK-RELATED"/>
    <property type="match status" value="1"/>
</dbReference>
<organism evidence="3 4">
    <name type="scientific">Nibrella viscosa</name>
    <dbReference type="NCBI Taxonomy" id="1084524"/>
    <lineage>
        <taxon>Bacteria</taxon>
        <taxon>Pseudomonadati</taxon>
        <taxon>Bacteroidota</taxon>
        <taxon>Cytophagia</taxon>
        <taxon>Cytophagales</taxon>
        <taxon>Spirosomataceae</taxon>
        <taxon>Nibrella</taxon>
    </lineage>
</organism>
<dbReference type="Pfam" id="PF00534">
    <property type="entry name" value="Glycos_transf_1"/>
    <property type="match status" value="1"/>
</dbReference>
<gene>
    <name evidence="3" type="ORF">GCM10023187_29730</name>
</gene>
<accession>A0ABP8KIT6</accession>
<feature type="domain" description="Glycosyl transferase family 1" evidence="2">
    <location>
        <begin position="187"/>
        <end position="342"/>
    </location>
</feature>
<dbReference type="PANTHER" id="PTHR46401:SF2">
    <property type="entry name" value="GLYCOSYLTRANSFERASE WBBK-RELATED"/>
    <property type="match status" value="1"/>
</dbReference>
<comment type="caution">
    <text evidence="3">The sequence shown here is derived from an EMBL/GenBank/DDBJ whole genome shotgun (WGS) entry which is preliminary data.</text>
</comment>
<dbReference type="InterPro" id="IPR001296">
    <property type="entry name" value="Glyco_trans_1"/>
</dbReference>
<evidence type="ECO:0000313" key="4">
    <source>
        <dbReference type="Proteomes" id="UP001500936"/>
    </source>
</evidence>
<evidence type="ECO:0000256" key="1">
    <source>
        <dbReference type="ARBA" id="ARBA00022679"/>
    </source>
</evidence>
<reference evidence="4" key="1">
    <citation type="journal article" date="2019" name="Int. J. Syst. Evol. Microbiol.">
        <title>The Global Catalogue of Microorganisms (GCM) 10K type strain sequencing project: providing services to taxonomists for standard genome sequencing and annotation.</title>
        <authorList>
            <consortium name="The Broad Institute Genomics Platform"/>
            <consortium name="The Broad Institute Genome Sequencing Center for Infectious Disease"/>
            <person name="Wu L."/>
            <person name="Ma J."/>
        </authorList>
    </citation>
    <scope>NUCLEOTIDE SEQUENCE [LARGE SCALE GENOMIC DNA]</scope>
    <source>
        <strain evidence="4">JCM 17925</strain>
    </source>
</reference>
<dbReference type="RefSeq" id="WP_345268461.1">
    <property type="nucleotide sequence ID" value="NZ_BAABHB010000005.1"/>
</dbReference>
<dbReference type="Gene3D" id="3.40.50.2000">
    <property type="entry name" value="Glycogen Phosphorylase B"/>
    <property type="match status" value="1"/>
</dbReference>
<protein>
    <submittedName>
        <fullName evidence="3">Glycosyltransferase family 1 protein</fullName>
    </submittedName>
</protein>
<dbReference type="CDD" id="cd03809">
    <property type="entry name" value="GT4_MtfB-like"/>
    <property type="match status" value="1"/>
</dbReference>
<keyword evidence="1" id="KW-0808">Transferase</keyword>
<sequence>MKIYVNATFLCSEYLTGLARFAINICLELKKCLKDDLIIVAPNAVPHSDIADSLGVKRIGVNKHRVLWEQIDLPFYLKSKGSPLLLSLGNTAPLLYDNQVVSVLDLFFQRVDNVLQENQKAYSWATTQYFKVTTPIIISQAKKVITISNYSKQDIVNIIKCDPEKIEIVYPYLSNSFIHKNESFYENKYGKYILGVSALTPRKNFDGLIKAYKMASFYDTKLVIVGAYEKTMKDYPIFDLCKNDPNIVFTGYVTDEELISIYKNALFFAYPSFLEGFGIPPLEAMACGCPTLVSNVTSLPEVCGDASVYVDPYNVENIVEGMKKLYNDKVLRETLVLNGYKRLPIFDKENTIKNLIDLLSSVNN</sequence>
<proteinExistence type="predicted"/>
<evidence type="ECO:0000259" key="2">
    <source>
        <dbReference type="Pfam" id="PF00534"/>
    </source>
</evidence>
<dbReference type="EMBL" id="BAABHB010000005">
    <property type="protein sequence ID" value="GAA4408199.1"/>
    <property type="molecule type" value="Genomic_DNA"/>
</dbReference>
<name>A0ABP8KIT6_9BACT</name>
<dbReference type="Proteomes" id="UP001500936">
    <property type="component" value="Unassembled WGS sequence"/>
</dbReference>
<keyword evidence="4" id="KW-1185">Reference proteome</keyword>
<evidence type="ECO:0000313" key="3">
    <source>
        <dbReference type="EMBL" id="GAA4408199.1"/>
    </source>
</evidence>
<dbReference type="SUPFAM" id="SSF53756">
    <property type="entry name" value="UDP-Glycosyltransferase/glycogen phosphorylase"/>
    <property type="match status" value="1"/>
</dbReference>